<reference evidence="1" key="1">
    <citation type="submission" date="2014-11" db="EMBL/GenBank/DDBJ databases">
        <authorList>
            <person name="Amaro Gonzalez C."/>
        </authorList>
    </citation>
    <scope>NUCLEOTIDE SEQUENCE</scope>
</reference>
<reference evidence="1" key="2">
    <citation type="journal article" date="2015" name="Fish Shellfish Immunol.">
        <title>Early steps in the European eel (Anguilla anguilla)-Vibrio vulnificus interaction in the gills: Role of the RtxA13 toxin.</title>
        <authorList>
            <person name="Callol A."/>
            <person name="Pajuelo D."/>
            <person name="Ebbesson L."/>
            <person name="Teles M."/>
            <person name="MacKenzie S."/>
            <person name="Amaro C."/>
        </authorList>
    </citation>
    <scope>NUCLEOTIDE SEQUENCE</scope>
</reference>
<accession>A0A0E9WFG4</accession>
<dbReference type="EMBL" id="GBXM01019541">
    <property type="protein sequence ID" value="JAH89036.1"/>
    <property type="molecule type" value="Transcribed_RNA"/>
</dbReference>
<dbReference type="AlphaFoldDB" id="A0A0E9WFG4"/>
<evidence type="ECO:0000313" key="1">
    <source>
        <dbReference type="EMBL" id="JAH89036.1"/>
    </source>
</evidence>
<protein>
    <submittedName>
        <fullName evidence="1">Uncharacterized protein</fullName>
    </submittedName>
</protein>
<name>A0A0E9WFG4_ANGAN</name>
<proteinExistence type="predicted"/>
<organism evidence="1">
    <name type="scientific">Anguilla anguilla</name>
    <name type="common">European freshwater eel</name>
    <name type="synonym">Muraena anguilla</name>
    <dbReference type="NCBI Taxonomy" id="7936"/>
    <lineage>
        <taxon>Eukaryota</taxon>
        <taxon>Metazoa</taxon>
        <taxon>Chordata</taxon>
        <taxon>Craniata</taxon>
        <taxon>Vertebrata</taxon>
        <taxon>Euteleostomi</taxon>
        <taxon>Actinopterygii</taxon>
        <taxon>Neopterygii</taxon>
        <taxon>Teleostei</taxon>
        <taxon>Anguilliformes</taxon>
        <taxon>Anguillidae</taxon>
        <taxon>Anguilla</taxon>
    </lineage>
</organism>
<sequence>MTLGISASNNHTVYSFERCFTYSWPNTWLTLLFRLLIVEGVLLKELSGQGSDVRIKTLL</sequence>